<evidence type="ECO:0000256" key="1">
    <source>
        <dbReference type="SAM" id="MobiDB-lite"/>
    </source>
</evidence>
<keyword evidence="3" id="KW-1185">Reference proteome</keyword>
<organism evidence="2 3">
    <name type="scientific">Saccharata proteae CBS 121410</name>
    <dbReference type="NCBI Taxonomy" id="1314787"/>
    <lineage>
        <taxon>Eukaryota</taxon>
        <taxon>Fungi</taxon>
        <taxon>Dikarya</taxon>
        <taxon>Ascomycota</taxon>
        <taxon>Pezizomycotina</taxon>
        <taxon>Dothideomycetes</taxon>
        <taxon>Dothideomycetes incertae sedis</taxon>
        <taxon>Botryosphaeriales</taxon>
        <taxon>Saccharataceae</taxon>
        <taxon>Saccharata</taxon>
    </lineage>
</organism>
<feature type="compositionally biased region" description="Basic and acidic residues" evidence="1">
    <location>
        <begin position="497"/>
        <end position="514"/>
    </location>
</feature>
<reference evidence="2" key="1">
    <citation type="journal article" date="2020" name="Stud. Mycol.">
        <title>101 Dothideomycetes genomes: a test case for predicting lifestyles and emergence of pathogens.</title>
        <authorList>
            <person name="Haridas S."/>
            <person name="Albert R."/>
            <person name="Binder M."/>
            <person name="Bloem J."/>
            <person name="Labutti K."/>
            <person name="Salamov A."/>
            <person name="Andreopoulos B."/>
            <person name="Baker S."/>
            <person name="Barry K."/>
            <person name="Bills G."/>
            <person name="Bluhm B."/>
            <person name="Cannon C."/>
            <person name="Castanera R."/>
            <person name="Culley D."/>
            <person name="Daum C."/>
            <person name="Ezra D."/>
            <person name="Gonzalez J."/>
            <person name="Henrissat B."/>
            <person name="Kuo A."/>
            <person name="Liang C."/>
            <person name="Lipzen A."/>
            <person name="Lutzoni F."/>
            <person name="Magnuson J."/>
            <person name="Mondo S."/>
            <person name="Nolan M."/>
            <person name="Ohm R."/>
            <person name="Pangilinan J."/>
            <person name="Park H.-J."/>
            <person name="Ramirez L."/>
            <person name="Alfaro M."/>
            <person name="Sun H."/>
            <person name="Tritt A."/>
            <person name="Yoshinaga Y."/>
            <person name="Zwiers L.-H."/>
            <person name="Turgeon B."/>
            <person name="Goodwin S."/>
            <person name="Spatafora J."/>
            <person name="Crous P."/>
            <person name="Grigoriev I."/>
        </authorList>
    </citation>
    <scope>NUCLEOTIDE SEQUENCE</scope>
    <source>
        <strain evidence="2">CBS 121410</strain>
    </source>
</reference>
<feature type="region of interest" description="Disordered" evidence="1">
    <location>
        <begin position="461"/>
        <end position="514"/>
    </location>
</feature>
<comment type="caution">
    <text evidence="2">The sequence shown here is derived from an EMBL/GenBank/DDBJ whole genome shotgun (WGS) entry which is preliminary data.</text>
</comment>
<protein>
    <submittedName>
        <fullName evidence="2">Uncharacterized protein</fullName>
    </submittedName>
</protein>
<gene>
    <name evidence="2" type="ORF">K490DRAFT_53481</name>
</gene>
<feature type="region of interest" description="Disordered" evidence="1">
    <location>
        <begin position="220"/>
        <end position="284"/>
    </location>
</feature>
<sequence>MKVREPASDREAEIIIEADGRQCEEYVPGSKSNADASSPWWDDDGALCCWTAVGTDQKVIIRCRISASVAKRGGVIDILVDGVHRICQKFGGRNTSEKAHTIPFPALLSKKDGVVHKCPMRTSYLQDERPEVYGKVGTIEFRMSLLDPDRPNAEHAMTDLSNFSWDDLYDPRATGGEQLVRPTHHIEFLHEEATIPFKSEISRNRYLAKLPDKRHVDVASLSSDDEDSESHVSYEPRDITEKARAIRERFTLTERGSDERSGRGPATRESSETLPSPSDTPALGTVDATVNDDTTAGMTQQPGLVDDRAAAEIGTRTVVNNTKLEEDPREHLHNVEEAQPLVNTDKDSAPAVHEAGSRQSPIAPVAPKATVASDLGNLMDCSSAAKPSALNVSGAAVSKGTDTGSNVGKDNASELDGTEPRQRLTAPVTPMVTAASKPQNFMDFSSNTTLGSFNVSGAASFKRSSTSSEAGTAKKPKTDFGTLERKVAELQQSVKESQMKKLEAERKAADSEQRREAAILKHIAALEKKNQEAEQLAQKALPQEEAEQNERFIRELDATHATDDELNEQDG</sequence>
<feature type="compositionally biased region" description="Basic and acidic residues" evidence="1">
    <location>
        <begin position="476"/>
        <end position="488"/>
    </location>
</feature>
<dbReference type="AlphaFoldDB" id="A0A9P4HWH9"/>
<evidence type="ECO:0000313" key="2">
    <source>
        <dbReference type="EMBL" id="KAF2090486.1"/>
    </source>
</evidence>
<evidence type="ECO:0000313" key="3">
    <source>
        <dbReference type="Proteomes" id="UP000799776"/>
    </source>
</evidence>
<feature type="compositionally biased region" description="Basic and acidic residues" evidence="1">
    <location>
        <begin position="229"/>
        <end position="262"/>
    </location>
</feature>
<dbReference type="CDD" id="cd22265">
    <property type="entry name" value="UDM1_RNF168"/>
    <property type="match status" value="1"/>
</dbReference>
<name>A0A9P4HWH9_9PEZI</name>
<feature type="region of interest" description="Disordered" evidence="1">
    <location>
        <begin position="395"/>
        <end position="423"/>
    </location>
</feature>
<feature type="compositionally biased region" description="Polar residues" evidence="1">
    <location>
        <begin position="461"/>
        <end position="470"/>
    </location>
</feature>
<proteinExistence type="predicted"/>
<dbReference type="Proteomes" id="UP000799776">
    <property type="component" value="Unassembled WGS sequence"/>
</dbReference>
<dbReference type="EMBL" id="ML978712">
    <property type="protein sequence ID" value="KAF2090486.1"/>
    <property type="molecule type" value="Genomic_DNA"/>
</dbReference>
<accession>A0A9P4HWH9</accession>